<gene>
    <name evidence="1" type="ORF">WJX72_005885</name>
</gene>
<organism evidence="1 2">
    <name type="scientific">[Myrmecia] bisecta</name>
    <dbReference type="NCBI Taxonomy" id="41462"/>
    <lineage>
        <taxon>Eukaryota</taxon>
        <taxon>Viridiplantae</taxon>
        <taxon>Chlorophyta</taxon>
        <taxon>core chlorophytes</taxon>
        <taxon>Trebouxiophyceae</taxon>
        <taxon>Trebouxiales</taxon>
        <taxon>Trebouxiaceae</taxon>
        <taxon>Myrmecia</taxon>
    </lineage>
</organism>
<keyword evidence="2" id="KW-1185">Reference proteome</keyword>
<protein>
    <submittedName>
        <fullName evidence="1">Uncharacterized protein</fullName>
    </submittedName>
</protein>
<dbReference type="Proteomes" id="UP001489004">
    <property type="component" value="Unassembled WGS sequence"/>
</dbReference>
<comment type="caution">
    <text evidence="1">The sequence shown here is derived from an EMBL/GenBank/DDBJ whole genome shotgun (WGS) entry which is preliminary data.</text>
</comment>
<accession>A0AAW1R610</accession>
<proteinExistence type="predicted"/>
<dbReference type="EMBL" id="JALJOR010000001">
    <property type="protein sequence ID" value="KAK9829440.1"/>
    <property type="molecule type" value="Genomic_DNA"/>
</dbReference>
<dbReference type="AlphaFoldDB" id="A0AAW1R610"/>
<name>A0AAW1R610_9CHLO</name>
<reference evidence="1 2" key="1">
    <citation type="journal article" date="2024" name="Nat. Commun.">
        <title>Phylogenomics reveals the evolutionary origins of lichenization in chlorophyte algae.</title>
        <authorList>
            <person name="Puginier C."/>
            <person name="Libourel C."/>
            <person name="Otte J."/>
            <person name="Skaloud P."/>
            <person name="Haon M."/>
            <person name="Grisel S."/>
            <person name="Petersen M."/>
            <person name="Berrin J.G."/>
            <person name="Delaux P.M."/>
            <person name="Dal Grande F."/>
            <person name="Keller J."/>
        </authorList>
    </citation>
    <scope>NUCLEOTIDE SEQUENCE [LARGE SCALE GENOMIC DNA]</scope>
    <source>
        <strain evidence="1 2">SAG 2043</strain>
    </source>
</reference>
<sequence length="123" mass="14250">MATYIGNKFGRADSERLADFQKRADPSDRQQQALLEEMRAHVKKLEEMRKNEDPRLSFSTPEFKEAQRLFTDGFKKNWGKPVEWGLVKDHPWSSAQLRKLEVPVDVDGKPWPLDSAGKPILKQ</sequence>
<evidence type="ECO:0000313" key="1">
    <source>
        <dbReference type="EMBL" id="KAK9829440.1"/>
    </source>
</evidence>
<evidence type="ECO:0000313" key="2">
    <source>
        <dbReference type="Proteomes" id="UP001489004"/>
    </source>
</evidence>